<keyword evidence="4" id="KW-1185">Reference proteome</keyword>
<feature type="coiled-coil region" evidence="1">
    <location>
        <begin position="247"/>
        <end position="274"/>
    </location>
</feature>
<dbReference type="Proteomes" id="UP001295684">
    <property type="component" value="Unassembled WGS sequence"/>
</dbReference>
<proteinExistence type="predicted"/>
<evidence type="ECO:0000313" key="3">
    <source>
        <dbReference type="EMBL" id="CAI2371350.1"/>
    </source>
</evidence>
<feature type="coiled-coil region" evidence="1">
    <location>
        <begin position="361"/>
        <end position="395"/>
    </location>
</feature>
<feature type="coiled-coil region" evidence="1">
    <location>
        <begin position="723"/>
        <end position="750"/>
    </location>
</feature>
<accession>A0AAD1XE76</accession>
<reference evidence="3" key="1">
    <citation type="submission" date="2023-07" db="EMBL/GenBank/DDBJ databases">
        <authorList>
            <consortium name="AG Swart"/>
            <person name="Singh M."/>
            <person name="Singh A."/>
            <person name="Seah K."/>
            <person name="Emmerich C."/>
        </authorList>
    </citation>
    <scope>NUCLEOTIDE SEQUENCE</scope>
    <source>
        <strain evidence="3">DP1</strain>
    </source>
</reference>
<feature type="region of interest" description="Disordered" evidence="2">
    <location>
        <begin position="454"/>
        <end position="486"/>
    </location>
</feature>
<feature type="coiled-coil region" evidence="1">
    <location>
        <begin position="798"/>
        <end position="874"/>
    </location>
</feature>
<protein>
    <submittedName>
        <fullName evidence="3">Uncharacterized protein</fullName>
    </submittedName>
</protein>
<evidence type="ECO:0000256" key="1">
    <source>
        <dbReference type="SAM" id="Coils"/>
    </source>
</evidence>
<feature type="coiled-coil region" evidence="1">
    <location>
        <begin position="487"/>
        <end position="630"/>
    </location>
</feature>
<dbReference type="SUPFAM" id="SSF57997">
    <property type="entry name" value="Tropomyosin"/>
    <property type="match status" value="1"/>
</dbReference>
<feature type="coiled-coil region" evidence="1">
    <location>
        <begin position="38"/>
        <end position="163"/>
    </location>
</feature>
<feature type="coiled-coil region" evidence="1">
    <location>
        <begin position="898"/>
        <end position="932"/>
    </location>
</feature>
<dbReference type="AlphaFoldDB" id="A0AAD1XE76"/>
<name>A0AAD1XE76_EUPCR</name>
<feature type="compositionally biased region" description="Basic and acidic residues" evidence="2">
    <location>
        <begin position="476"/>
        <end position="486"/>
    </location>
</feature>
<comment type="caution">
    <text evidence="3">The sequence shown here is derived from an EMBL/GenBank/DDBJ whole genome shotgun (WGS) entry which is preliminary data.</text>
</comment>
<sequence length="1106" mass="130762">MDTASAIEKLKIAQQMIQQKDSTISVLQQKTTKAEQELGKYFSECKDLRERNQALTDQFEKKENNYKARVEVLEDKAFKSAENFEKAEIERMEKVHAFKQVEEKMEEMKNQLKIANKKVKELETSEALTKWKFTNYETTIDSLKTVESELRKELDELKKINIHKEHKISTNIQLQDEITEEKNSYKLRYDKLFKQLGEAKKDITHWRKSYENLKTSMRVLKNQHSLVLKKIHHSDKVNVVSEMGFQNLDLQKEIKELKTQTKQLQSEKDILEMKLENKTEFARSLSAFGSQPVMFEARERQKQDLLMSDPDTQREIDVYKARMKELQNSHEKTKKKLNSQILVNQKMSSKVLSCMKKLEKRNILQNKCDFYYKEIQTLKNENRELHNNFSDLLKENSSLIQEHAKWNKTAFNFTAPFELALSDGKVVRETYIESLIKENAELKNKPTQKPVIEIDEDQKTEEHRFERKRTRKERSKHREESKESVMKEPANLKVKMLEKRKKELEDEMIEVKKNYEHEKNQFEVELESFKNRLESTSKNYQVLQQELVTQKQKELEKIREVGTLERENIKYNSELKMKQDQVEDYIMRLKDKEMEREKWNITANYYQKELNEIREKHKDLLKLFMKTQDEIESLKNPSIHEGNVQAIEIHRLKLKLEGLDLINKQLNQSVVTSERIIKQIEIACLKEIEKIEVVIKSLVQTLKYQTQPESNRFGSNKIGRHSAEDLIVENEQLKNAIEESNTLVIEMKSKITELTKDMEVNQSKFQLESSQERKKEKEFFMEVIKNFQEQRGGNLQELEKKCLENSTLRAQMEKIEEENEKLTKKNELLNSDVNTRQRVITEQIQKKKEMLEENKELKSKVNMLFSKVDQLNQEQAKIKAKSTVNLTEEEEKDIKSQFAVLKKINQKHEKEIETLQKENEFLKHSLKSLSAAKDIEEPEMDLDEIPSRDIEKEDESLKELRDLVTQSFEMITNSLKNINFKGSSKAELDSQVKDVFIQLRDYKSQLEQSTENLQNFKQKAQTMGSHFKDESARLIMQNHARNQENSLLKKEIVQLKGTNAPNNPPDKKLVSRMFQVVKKGKRVLEIKEKLNQNQKANVEAKNVSKS</sequence>
<feature type="compositionally biased region" description="Basic residues" evidence="2">
    <location>
        <begin position="466"/>
        <end position="475"/>
    </location>
</feature>
<organism evidence="3 4">
    <name type="scientific">Euplotes crassus</name>
    <dbReference type="NCBI Taxonomy" id="5936"/>
    <lineage>
        <taxon>Eukaryota</taxon>
        <taxon>Sar</taxon>
        <taxon>Alveolata</taxon>
        <taxon>Ciliophora</taxon>
        <taxon>Intramacronucleata</taxon>
        <taxon>Spirotrichea</taxon>
        <taxon>Hypotrichia</taxon>
        <taxon>Euplotida</taxon>
        <taxon>Euplotidae</taxon>
        <taxon>Moneuplotes</taxon>
    </lineage>
</organism>
<evidence type="ECO:0000313" key="4">
    <source>
        <dbReference type="Proteomes" id="UP001295684"/>
    </source>
</evidence>
<evidence type="ECO:0000256" key="2">
    <source>
        <dbReference type="SAM" id="MobiDB-lite"/>
    </source>
</evidence>
<gene>
    <name evidence="3" type="ORF">ECRASSUSDP1_LOCUS12671</name>
</gene>
<keyword evidence="1" id="KW-0175">Coiled coil</keyword>
<dbReference type="EMBL" id="CAMPGE010012581">
    <property type="protein sequence ID" value="CAI2371350.1"/>
    <property type="molecule type" value="Genomic_DNA"/>
</dbReference>